<keyword evidence="5" id="KW-0843">Virulence</keyword>
<comment type="subcellular location">
    <subcellularLocation>
        <location evidence="1">Target cell</location>
        <location evidence="1">Target cell cytoplasm</location>
    </subcellularLocation>
</comment>
<dbReference type="InterPro" id="IPR008619">
    <property type="entry name" value="Filamentous_hemagglutn_rpt"/>
</dbReference>
<dbReference type="InterPro" id="IPR010069">
    <property type="entry name" value="CdiA_FHA1_rpt"/>
</dbReference>
<dbReference type="GO" id="GO:0030430">
    <property type="term" value="C:host cell cytoplasm"/>
    <property type="evidence" value="ECO:0007669"/>
    <property type="project" value="UniProtKB-ARBA"/>
</dbReference>
<feature type="chain" id="PRO_5032543634" description="Filamentous haemagglutinin FhaB/tRNA nuclease CdiA-like TPS domain-containing protein" evidence="8">
    <location>
        <begin position="32"/>
        <end position="4118"/>
    </location>
</feature>
<organism evidence="10 11">
    <name type="scientific">[Enterobacter] lignolyticus</name>
    <dbReference type="NCBI Taxonomy" id="1334193"/>
    <lineage>
        <taxon>Bacteria</taxon>
        <taxon>Pseudomonadati</taxon>
        <taxon>Pseudomonadota</taxon>
        <taxon>Gammaproteobacteria</taxon>
        <taxon>Enterobacterales</taxon>
        <taxon>Enterobacteriaceae</taxon>
        <taxon>Pluralibacter</taxon>
    </lineage>
</organism>
<gene>
    <name evidence="10" type="ORF">AO703_00255</name>
</gene>
<feature type="compositionally biased region" description="Polar residues" evidence="7">
    <location>
        <begin position="3413"/>
        <end position="3423"/>
    </location>
</feature>
<dbReference type="RefSeq" id="WP_062739922.1">
    <property type="nucleotide sequence ID" value="NZ_CP012871.1"/>
</dbReference>
<protein>
    <recommendedName>
        <fullName evidence="9">Filamentous haemagglutinin FhaB/tRNA nuclease CdiA-like TPS domain-containing protein</fullName>
    </recommendedName>
</protein>
<reference evidence="11" key="1">
    <citation type="submission" date="2015-10" db="EMBL/GenBank/DDBJ databases">
        <title>Complete Genome Sequencing of Klebsiella sp. strain G5.</title>
        <authorList>
            <person name="Chan K.-G."/>
            <person name="Chen J.-W."/>
        </authorList>
    </citation>
    <scope>NUCLEOTIDE SEQUENCE [LARGE SCALE GENOMIC DNA]</scope>
    <source>
        <strain evidence="11">G5</strain>
    </source>
</reference>
<evidence type="ECO:0000256" key="5">
    <source>
        <dbReference type="ARBA" id="ARBA00023026"/>
    </source>
</evidence>
<dbReference type="GO" id="GO:0090729">
    <property type="term" value="F:toxin activity"/>
    <property type="evidence" value="ECO:0007669"/>
    <property type="project" value="UniProtKB-KW"/>
</dbReference>
<evidence type="ECO:0000256" key="4">
    <source>
        <dbReference type="ARBA" id="ARBA00022913"/>
    </source>
</evidence>
<dbReference type="FunFam" id="2.160.20.10:FF:000048">
    <property type="entry name" value="tRNA nuclease CdiA"/>
    <property type="match status" value="1"/>
</dbReference>
<keyword evidence="4" id="KW-1266">Target cell cytoplasm</keyword>
<dbReference type="SUPFAM" id="SSF51126">
    <property type="entry name" value="Pectin lyase-like"/>
    <property type="match status" value="1"/>
</dbReference>
<dbReference type="Gene3D" id="2.160.20.10">
    <property type="entry name" value="Single-stranded right-handed beta-helix, Pectin lyase-like"/>
    <property type="match status" value="1"/>
</dbReference>
<feature type="compositionally biased region" description="Polar residues" evidence="7">
    <location>
        <begin position="3572"/>
        <end position="3586"/>
    </location>
</feature>
<comment type="similarity">
    <text evidence="6">In the N-terminal section; belongs to the CdiA toxin family.</text>
</comment>
<evidence type="ECO:0000256" key="7">
    <source>
        <dbReference type="SAM" id="MobiDB-lite"/>
    </source>
</evidence>
<keyword evidence="2" id="KW-0800">Toxin</keyword>
<dbReference type="Pfam" id="PF13332">
    <property type="entry name" value="Fil_haemagg_2"/>
    <property type="match status" value="7"/>
</dbReference>
<name>A0A806X2P8_9ENTR</name>
<feature type="region of interest" description="Disordered" evidence="7">
    <location>
        <begin position="3314"/>
        <end position="3333"/>
    </location>
</feature>
<dbReference type="Pfam" id="PF05860">
    <property type="entry name" value="TPS"/>
    <property type="match status" value="1"/>
</dbReference>
<evidence type="ECO:0000313" key="11">
    <source>
        <dbReference type="Proteomes" id="UP000069162"/>
    </source>
</evidence>
<dbReference type="InterPro" id="IPR012334">
    <property type="entry name" value="Pectin_lyas_fold"/>
</dbReference>
<keyword evidence="3 8" id="KW-0732">Signal</keyword>
<evidence type="ECO:0000259" key="9">
    <source>
        <dbReference type="SMART" id="SM00912"/>
    </source>
</evidence>
<feature type="region of interest" description="Disordered" evidence="7">
    <location>
        <begin position="3572"/>
        <end position="3596"/>
    </location>
</feature>
<evidence type="ECO:0000313" key="10">
    <source>
        <dbReference type="EMBL" id="ALR74822.1"/>
    </source>
</evidence>
<feature type="domain" description="Filamentous haemagglutinin FhaB/tRNA nuclease CdiA-like TPS" evidence="9">
    <location>
        <begin position="46"/>
        <end position="168"/>
    </location>
</feature>
<proteinExistence type="inferred from homology"/>
<dbReference type="InterPro" id="IPR006914">
    <property type="entry name" value="VENN_dom"/>
</dbReference>
<evidence type="ECO:0000256" key="8">
    <source>
        <dbReference type="SAM" id="SignalP"/>
    </source>
</evidence>
<feature type="signal peptide" evidence="8">
    <location>
        <begin position="1"/>
        <end position="31"/>
    </location>
</feature>
<evidence type="ECO:0000256" key="1">
    <source>
        <dbReference type="ARBA" id="ARBA00004219"/>
    </source>
</evidence>
<dbReference type="InterPro" id="IPR025157">
    <property type="entry name" value="Hemagglutinin_rpt"/>
</dbReference>
<dbReference type="Pfam" id="PF05594">
    <property type="entry name" value="Fil_haemagg"/>
    <property type="match status" value="15"/>
</dbReference>
<accession>A0A806X2P8</accession>
<dbReference type="InterPro" id="IPR008638">
    <property type="entry name" value="FhaB/CdiA-like_TPS"/>
</dbReference>
<evidence type="ECO:0000256" key="2">
    <source>
        <dbReference type="ARBA" id="ARBA00022656"/>
    </source>
</evidence>
<dbReference type="NCBIfam" id="TIGR01901">
    <property type="entry name" value="adhes_NPXG"/>
    <property type="match status" value="1"/>
</dbReference>
<dbReference type="EMBL" id="CP012871">
    <property type="protein sequence ID" value="ALR74822.1"/>
    <property type="molecule type" value="Genomic_DNA"/>
</dbReference>
<dbReference type="OrthoDB" id="2664633at2"/>
<dbReference type="InterPro" id="IPR011050">
    <property type="entry name" value="Pectin_lyase_fold/virulence"/>
</dbReference>
<dbReference type="Proteomes" id="UP000069162">
    <property type="component" value="Chromosome"/>
</dbReference>
<dbReference type="GO" id="GO:0004521">
    <property type="term" value="F:RNA endonuclease activity"/>
    <property type="evidence" value="ECO:0007669"/>
    <property type="project" value="UniProtKB-ARBA"/>
</dbReference>
<sequence>MDRSPVSFSRRALSYLICALLVGQPVAPAFAAALAPVGQTTTDQAGNGVPVVNIATPNGAGVSHNQFKDYNVGSEGLILNNATGRLNQTQLGGIIQNNPHLQAGREASAIINEVTGGSRSQLQGYTEVAGKAANVMVANPYGITCNGCGFINTPQATLTTGKPVFDASGNLQALEVRKGAISIEGKGIDASGSDALSLISRATEINARIHARNLNIIAGANRVNADGSVQALQGEGSAPAVAVDTGALGGMYANRIHLVSSEKGLGVNLGNLNARQGDIQLDASGKLTVNNSLASGSLTARGDGVTLTGSHKSGGAMAVASSQALALNNAQLVSSKADVTLQSGGTLSAQGSALSAGNNLTLKAQQIALDGGSRADAMGDVHLQASELTSQAQVNVGRDLSLTADRATNGGQLVAKGRLDLNAGNLSNDGTLQGNNVAVRGETLSNSGSLQSGGALNVNVDRLTQQGSLSAKGDAVIAARDALHNSGSVTADGKLDVTAGDLTQDATLSGNAGLKVTAGQLTSRQGALTTSQGDIAIAASRDVSLDGRVEAQGALAVSGKQLSTGSSAQLQSGKSMALSADSASLNGTHAAKDGISVAAQTLSHGGKSNAQRITLTAPQSIDNRGTLVAGSLTLTGQQITNSGLLKGVDALNLSADALENRAGGTLYSAASLALAVPGLTNSGLITTDGDLTLKGNQLVNHGEINGVNLRSEYATLRGDSDSRLLADGALSIQAQRVENSGLLAGDTLTLTSDSLHNQGVMQGAKALTLTADESVNDGKWRSDGALALTGGQLTNGGTLSAATVQLGLARGLDNHASGRLLADETLDLTTPSLVNHGQVAAASLSVDGDSTTNDGTLLAKVLALHGDLQTSGILQGSQSLTWRGDTFSNLAGGQITGGDTLRLTGKTLNNQGQMESREIALAADRIDNGGRVQAQDNLQVAAAGKMTNQGALLSQNAIGLTAAQLANDGSIAAKDLTLSTPQLTNNGLVQGNGGLQLTTREVLNGQQGQLVSGSGLALNLDRLENHGRVQAQDGFTLNGKQLINAGDIQAGALALALQDGVNNQGNLLADWTIAVTTGALDNHGALVGQTLTLGANTLNNGGLIQADDGLLATANAITTDAAGKWLSGTALTVSGDSLSNAGVMQGGTLGMTANALTNDGVLNGLNGVSATLAGQLDNRGQIQSGGTVAIAADSILNPGRMAGDTLDLHAATLSNSGLWQGANGLTLKGDALTTGAASRTLSGGLLTLDAGQLTTQGTLQGQQVAAAADDWTHGGSLVSLGALTANVGGTLTTPGALMSHGALSLTAGTLDNAGQILSESDVTLDGRQLNNRGSAQGNTLALHQDHINNQGTLIGLQGLTLEGRPRLLARMAMAAPQQTLVNGASGSLMSQGALSIASGAVTNAGTWQGQSIVLNAQSLANSGTLQSADALQIALAENLTTAAGSKITALGTAALQALALTNQGEWAAKNLTLKGATLTNDGVISGVDGLTVTASTLTNNRAGRMASGQGLNLTAPSLFNDGLIQGGGETRISAASQARNDGKLLSGAQMTLTTPQYTGAGWLQAADLTLNAASASNSGTWLADKATLTGDVFTNQGMTQAGSLTMNYRQLTNNGTLLGNARLEVRGGGVTHNSGKLFSGGDLSVDNAALDGAGQAVALGNLTLNLANAFTAQGVLAANKQLAIRSGGDITNQGTVQGNGITLEAGGRLINSGQLKAGGGTSALSGSDVALNGSGSLQSGGDVSIASRSNIALNGFTGTAGSLLLSAPGAIVNTALLYAGNNLSLFANSIQNRRGDILAGNNLVMQKDASGAANGEVINTSGTIETQNGDIAINTGYLRNTWDQISATETTTDLTGSRPWLQGGAKVLVPLSELKFGVDYGYYSTRDCSGGGSPGHGAAPSCHTTIHTAALKNAPELEFAIQTSAVGVNAQGHASRISSGRHLTVNAGTLSNEASAILANGNISLAGRQLDNHSWTAGTTTVYQRYASTASLSGKRGQYGTADESKLSDSSVFNRKPISYTPTGNRRTDTVGETLYRAVIQAGGGVMANFASNISNTNTASGSGRVSNTLSTPALNTLSNQTIGGGAQKQNLAATGAGDGALPWKDQLQGALQQLNGGSGLDTGGVSDSALTTVSASQKGNANLGQVDGLKNAGLIDASLRGAKGDAMGRYQGKTVDTSAYPLPTGDNGYFVFSDNPKSPYLININPKLNGLGQLDSALFGELNALLGITPGTTVPVETRSVWTNEKQFLGSSYMLGRLNLNTEKDYRFLGDAAFDTRYVSNKVLNQTGSRYLNGLGSDLDQMRYLMDNAAASQKSLGLTFGVSLSADQIASLDRSILWWESATINGETVMIPKLYLSPKDVTLSNGSVIAGNNVTLKGGAIANDNSTLLASNNLTLDGQDGIGNLNNSLMQAGGDLNLSALGDINNISSTIGGKTVQLESLDGSINNLTRADRWAFTANGRRGNGSVNLYGTDIGQTASIAATGGMSLKAGDSINITGAQVRAGGDLALAAGGDVTVGANQINQGLSQTNFRSAKDRSSSSVTQQGSNLAAGGNLTVRAGNDLNIIASHVDAGKSAQLAAGNDLNLHAADTQQNSRYGNGESHAFGADVSTLTAGDNLTLTARRDITSDAAGIAAEGHVGLQAGRDVNLLAEATATGDSSRSGKKTVINETVRQKGTDIASGGDTVVIAGRDVNTQAAQVLATRDIGIAAGRDLNLSTATESDYSYKETLKTKKGFLSKTTTHKIQEESATHEKGTLLSGDNVTLQAGSNLLVKGSAVAADGDVTLNAGDNVTVEAATNQASHYSMTSTRKSGVFGGGSLGITIGSQSTKSERKGAEVTQSDSRSVIGTTGGNVIINAGKQATLSAADVVAARAADDNARKTGHIDITASDIAIIPGRDVIREDTKQSSKSSGLTLSIADPIVNGIRNIRDIAHSGADGITKAKQLSNEIAATGADMGMGTSFPLTYGRSSSDGESHYQGVFNSGSAVNASGNVQLTATGKNGHGDILINGSSVSAGEAVIMDAKRDVAISTSTDSESLSSKASSKGWSITTAMAGAGAASRALNGAPNNGADVLPFALDNSNSKTARSSTRENAALINGADIYINSHEGRVDIAGSSLAAINDLLVATEKGNINITTGNNADRQSQSGSHSMVGNLGGDGYSGVVGWRKDDFRSTSDSNQQSTIRSQIVSQKGNVSLQGGNDVQVQGADISAGKSLVVSGKNVLLDVSKDRLQTHDESSSTQYGIKGAVSGWAVSAAQSAERAARSAQEERDPRLTGIYTAQAGLNAATQTMQSNMNPSAFKVSVSATAGKSAQEQDYQRNQQQGSRLQAGESVAIKATDDIVGQGVDISGKNILLNAGRDIVLNAAQNSESLKNQASGSQVSAGVGFSLGGSQNGFTGEFGYSGNDSRESGNNQKNQNSKVHADETLTLISGRDTRLIGAELSGDKVVADIGRDLTIASVQDRAKYDSKSTSSGVNLSVCVPPFCFGNVVEGSANASAEKLNNNYQSVKDQSGIYAGSGGFDITVGQHTQLDGAVLASEASADKNRLDTGTLGWKNLDNLSEWSGKQAGVTATNTGMPTTGLGQATGEERGTTHSAVADGTIIIRDKDRQQQDIAGLSRDTANANHSVKDGFDAGKVKDKLEIQKEATALGIQAANAYKAAMEHEAAEKNAALKDEISREHPGATEEALNAAVKNDSRYIDAEKEYGPGSDFWRATSGATGLIAGILGGNIEGGVAAGVAPYMAKLVKDASGGNKVARVALHGIVSAALAQAQGGNALSAAAGGMMSAAVMDENLADAFFGKKVDELNGEERQFISNLATVVGAVAGGSVGGDTFSAASGANAARVEAENNALSGDMFSLDRKVKQAKENGEDITSILNEYREILEKDREKMKAACNKNPDTCGFSRDVANDAYNVLLEDGAYLGIDPDVANFIALETAKDNAVINQNTSEFGKGLVVASEGLSILAGMGTGVALNVLKTGGTVRDPKNGATVTVYRVEGTPNTRVLIGENGQVTITGDTTLYLNFGDKARAQEFLQKRISQNMEGATVKTFDVPKSVLDDLRKNAVSESEVKLYPNRPIVADPTKAPDQYGIRPDKIKDLQDKIIQGTGKDASK</sequence>
<dbReference type="KEGG" id="kle:AO703_00255"/>
<feature type="compositionally biased region" description="Polar residues" evidence="7">
    <location>
        <begin position="3314"/>
        <end position="3329"/>
    </location>
</feature>
<feature type="region of interest" description="Disordered" evidence="7">
    <location>
        <begin position="3401"/>
        <end position="3426"/>
    </location>
</feature>
<dbReference type="Pfam" id="PF04829">
    <property type="entry name" value="PT-VENN"/>
    <property type="match status" value="1"/>
</dbReference>
<dbReference type="SMART" id="SM00912">
    <property type="entry name" value="Haemagg_act"/>
    <property type="match status" value="1"/>
</dbReference>
<dbReference type="NCBIfam" id="TIGR01731">
    <property type="entry name" value="fil_hemag_20aa"/>
    <property type="match status" value="30"/>
</dbReference>
<evidence type="ECO:0000256" key="6">
    <source>
        <dbReference type="ARBA" id="ARBA00024043"/>
    </source>
</evidence>
<evidence type="ECO:0000256" key="3">
    <source>
        <dbReference type="ARBA" id="ARBA00022729"/>
    </source>
</evidence>